<proteinExistence type="predicted"/>
<keyword evidence="1" id="KW-0472">Membrane</keyword>
<organism evidence="1 2">
    <name type="scientific">Dillenia turbinata</name>
    <dbReference type="NCBI Taxonomy" id="194707"/>
    <lineage>
        <taxon>Eukaryota</taxon>
        <taxon>Viridiplantae</taxon>
        <taxon>Streptophyta</taxon>
        <taxon>Embryophyta</taxon>
        <taxon>Tracheophyta</taxon>
        <taxon>Spermatophyta</taxon>
        <taxon>Magnoliopsida</taxon>
        <taxon>eudicotyledons</taxon>
        <taxon>Gunneridae</taxon>
        <taxon>Pentapetalae</taxon>
        <taxon>Dilleniales</taxon>
        <taxon>Dilleniaceae</taxon>
        <taxon>Dillenia</taxon>
    </lineage>
</organism>
<reference evidence="1 2" key="1">
    <citation type="submission" date="2023-12" db="EMBL/GenBank/DDBJ databases">
        <title>A high-quality genome assembly for Dillenia turbinata (Dilleniales).</title>
        <authorList>
            <person name="Chanderbali A."/>
        </authorList>
    </citation>
    <scope>NUCLEOTIDE SEQUENCE [LARGE SCALE GENOMIC DNA]</scope>
    <source>
        <strain evidence="1">LSX21</strain>
        <tissue evidence="1">Leaf</tissue>
    </source>
</reference>
<keyword evidence="1" id="KW-0812">Transmembrane</keyword>
<sequence length="109" mass="12121">MGVMRTAAVFMLGSTFGAFCGVYIAQNYNIRKLRCPRTEFMNRQSIPNPPCVNLSPTLNQPINLKARSICGQLVENGLERLANLEYQCIDVGIQKMNNHKLLIAATMSS</sequence>
<protein>
    <submittedName>
        <fullName evidence="1">Short transmembrane mitochondrial protein 1</fullName>
    </submittedName>
</protein>
<accession>A0AAN8Z044</accession>
<evidence type="ECO:0000313" key="2">
    <source>
        <dbReference type="Proteomes" id="UP001370490"/>
    </source>
</evidence>
<comment type="caution">
    <text evidence="1">The sequence shown here is derived from an EMBL/GenBank/DDBJ whole genome shotgun (WGS) entry which is preliminary data.</text>
</comment>
<dbReference type="AlphaFoldDB" id="A0AAN8Z044"/>
<keyword evidence="2" id="KW-1185">Reference proteome</keyword>
<dbReference type="EMBL" id="JBAMMX010000022">
    <property type="protein sequence ID" value="KAK6918570.1"/>
    <property type="molecule type" value="Genomic_DNA"/>
</dbReference>
<evidence type="ECO:0000313" key="1">
    <source>
        <dbReference type="EMBL" id="KAK6918570.1"/>
    </source>
</evidence>
<dbReference type="Proteomes" id="UP001370490">
    <property type="component" value="Unassembled WGS sequence"/>
</dbReference>
<name>A0AAN8Z044_9MAGN</name>
<gene>
    <name evidence="1" type="ORF">RJ641_016992</name>
</gene>